<organism evidence="1 2">
    <name type="scientific">Triplophysa tibetana</name>
    <dbReference type="NCBI Taxonomy" id="1572043"/>
    <lineage>
        <taxon>Eukaryota</taxon>
        <taxon>Metazoa</taxon>
        <taxon>Chordata</taxon>
        <taxon>Craniata</taxon>
        <taxon>Vertebrata</taxon>
        <taxon>Euteleostomi</taxon>
        <taxon>Actinopterygii</taxon>
        <taxon>Neopterygii</taxon>
        <taxon>Teleostei</taxon>
        <taxon>Ostariophysi</taxon>
        <taxon>Cypriniformes</taxon>
        <taxon>Nemacheilidae</taxon>
        <taxon>Triplophysa</taxon>
    </lineage>
</organism>
<sequence length="141" mass="16116">MKLRAHRPPVVGFRGGGVLREVFECDVAVKAFQKGKTINECRLVLHSLTVAVCQLYLALLHLRPAMKQIAECGALFLLLSTVQWHQKRVLGAGKEEWEKKQERQRQAMLNEGEQVEEFLAKYCQDAITSVNRRSRGRRTGR</sequence>
<dbReference type="Proteomes" id="UP000324632">
    <property type="component" value="Chromosome 18"/>
</dbReference>
<dbReference type="EMBL" id="SOYY01000018">
    <property type="protein sequence ID" value="KAA0708275.1"/>
    <property type="molecule type" value="Genomic_DNA"/>
</dbReference>
<comment type="caution">
    <text evidence="1">The sequence shown here is derived from an EMBL/GenBank/DDBJ whole genome shotgun (WGS) entry which is preliminary data.</text>
</comment>
<proteinExistence type="predicted"/>
<evidence type="ECO:0000313" key="1">
    <source>
        <dbReference type="EMBL" id="KAA0708275.1"/>
    </source>
</evidence>
<protein>
    <submittedName>
        <fullName evidence="1">Uncharacterized protein</fullName>
    </submittedName>
</protein>
<keyword evidence="2" id="KW-1185">Reference proteome</keyword>
<evidence type="ECO:0000313" key="2">
    <source>
        <dbReference type="Proteomes" id="UP000324632"/>
    </source>
</evidence>
<gene>
    <name evidence="1" type="ORF">E1301_Tti005517</name>
</gene>
<reference evidence="1 2" key="1">
    <citation type="journal article" date="2019" name="Mol. Ecol. Resour.">
        <title>Chromosome-level genome assembly of Triplophysa tibetana, a fish adapted to the harsh high-altitude environment of the Tibetan Plateau.</title>
        <authorList>
            <person name="Yang X."/>
            <person name="Liu H."/>
            <person name="Ma Z."/>
            <person name="Zou Y."/>
            <person name="Zou M."/>
            <person name="Mao Y."/>
            <person name="Li X."/>
            <person name="Wang H."/>
            <person name="Chen T."/>
            <person name="Wang W."/>
            <person name="Yang R."/>
        </authorList>
    </citation>
    <scope>NUCLEOTIDE SEQUENCE [LARGE SCALE GENOMIC DNA]</scope>
    <source>
        <strain evidence="1">TTIB1903HZAU</strain>
        <tissue evidence="1">Muscle</tissue>
    </source>
</reference>
<name>A0A5A9NGF5_9TELE</name>
<accession>A0A5A9NGF5</accession>
<dbReference type="AlphaFoldDB" id="A0A5A9NGF5"/>